<reference evidence="7 8" key="1">
    <citation type="submission" date="2021-01" db="EMBL/GenBank/DDBJ databases">
        <title>Sequencing the genomes of 1000 actinobacteria strains.</title>
        <authorList>
            <person name="Klenk H.-P."/>
        </authorList>
    </citation>
    <scope>NUCLEOTIDE SEQUENCE [LARGE SCALE GENOMIC DNA]</scope>
    <source>
        <strain evidence="7 8">DSM 13057</strain>
    </source>
</reference>
<evidence type="ECO:0000259" key="6">
    <source>
        <dbReference type="PROSITE" id="PS50931"/>
    </source>
</evidence>
<keyword evidence="8" id="KW-1185">Reference proteome</keyword>
<dbReference type="InterPro" id="IPR000847">
    <property type="entry name" value="LysR_HTH_N"/>
</dbReference>
<name>A0ABS2L639_9MICO</name>
<keyword evidence="2" id="KW-0805">Transcription regulation</keyword>
<dbReference type="NCBIfam" id="NF009888">
    <property type="entry name" value="PRK13348.1"/>
    <property type="match status" value="1"/>
</dbReference>
<dbReference type="NCBIfam" id="NF002964">
    <property type="entry name" value="PRK03635.1"/>
    <property type="match status" value="1"/>
</dbReference>
<dbReference type="InterPro" id="IPR005119">
    <property type="entry name" value="LysR_subst-bd"/>
</dbReference>
<evidence type="ECO:0000313" key="8">
    <source>
        <dbReference type="Proteomes" id="UP000776164"/>
    </source>
</evidence>
<dbReference type="EMBL" id="JAFBBU010000001">
    <property type="protein sequence ID" value="MBM7472555.1"/>
    <property type="molecule type" value="Genomic_DNA"/>
</dbReference>
<organism evidence="7 8">
    <name type="scientific">Subtercola frigoramans</name>
    <dbReference type="NCBI Taxonomy" id="120298"/>
    <lineage>
        <taxon>Bacteria</taxon>
        <taxon>Bacillati</taxon>
        <taxon>Actinomycetota</taxon>
        <taxon>Actinomycetes</taxon>
        <taxon>Micrococcales</taxon>
        <taxon>Microbacteriaceae</taxon>
        <taxon>Subtercola</taxon>
    </lineage>
</organism>
<feature type="domain" description="HTH lysR-type" evidence="6">
    <location>
        <begin position="4"/>
        <end position="60"/>
    </location>
</feature>
<dbReference type="PANTHER" id="PTHR30579">
    <property type="entry name" value="TRANSCRIPTIONAL REGULATOR"/>
    <property type="match status" value="1"/>
</dbReference>
<dbReference type="InterPro" id="IPR036388">
    <property type="entry name" value="WH-like_DNA-bd_sf"/>
</dbReference>
<keyword evidence="4" id="KW-0010">Activator</keyword>
<comment type="caution">
    <text evidence="7">The sequence shown here is derived from an EMBL/GenBank/DDBJ whole genome shotgun (WGS) entry which is preliminary data.</text>
</comment>
<dbReference type="Pfam" id="PF03466">
    <property type="entry name" value="LysR_substrate"/>
    <property type="match status" value="1"/>
</dbReference>
<dbReference type="RefSeq" id="WP_205109400.1">
    <property type="nucleotide sequence ID" value="NZ_BAAAHT010000004.1"/>
</dbReference>
<evidence type="ECO:0000256" key="4">
    <source>
        <dbReference type="ARBA" id="ARBA00023159"/>
    </source>
</evidence>
<evidence type="ECO:0000256" key="3">
    <source>
        <dbReference type="ARBA" id="ARBA00023125"/>
    </source>
</evidence>
<dbReference type="InterPro" id="IPR017685">
    <property type="entry name" value="ArgP"/>
</dbReference>
<dbReference type="Proteomes" id="UP000776164">
    <property type="component" value="Unassembled WGS sequence"/>
</dbReference>
<dbReference type="Gene3D" id="3.40.190.290">
    <property type="match status" value="1"/>
</dbReference>
<proteinExistence type="inferred from homology"/>
<dbReference type="Gene3D" id="1.10.10.10">
    <property type="entry name" value="Winged helix-like DNA-binding domain superfamily/Winged helix DNA-binding domain"/>
    <property type="match status" value="1"/>
</dbReference>
<dbReference type="PANTHER" id="PTHR30579:SF2">
    <property type="entry name" value="HTH-TYPE TRANSCRIPTIONAL REGULATOR ARGP"/>
    <property type="match status" value="1"/>
</dbReference>
<evidence type="ECO:0000256" key="2">
    <source>
        <dbReference type="ARBA" id="ARBA00023015"/>
    </source>
</evidence>
<keyword evidence="3" id="KW-0238">DNA-binding</keyword>
<dbReference type="InterPro" id="IPR050176">
    <property type="entry name" value="LTTR"/>
</dbReference>
<dbReference type="NCBIfam" id="TIGR03298">
    <property type="entry name" value="argP"/>
    <property type="match status" value="1"/>
</dbReference>
<dbReference type="SUPFAM" id="SSF46785">
    <property type="entry name" value="Winged helix' DNA-binding domain"/>
    <property type="match status" value="1"/>
</dbReference>
<sequence length="303" mass="33357">MMAFQFEQLQTLTTLLEEGTFEKAAIRLHVTASAVSQRIKAMEQAASQILVERTIPVTLTTAGTIVVRYARQVQLLDDDTRRELHLGGSGDSGEHATTIALAVNADSLATWFLESIAELSVTHQLVFDLHRDDQEHTTTLLRSGTVLAAVTSTPEPVQGCTSERLGIMRYRAVCSPAFARRWMIGPETLDRLGRSPMVNFDRKDELQRTFLGAHSDQVPPTHFVPTSADFARSLLLGFGWGLLPEGQCGDDLEQGRLVELDPEHPVDVVLYWQRWNLKSALLDAVTDAVRIGAVAALATSPVE</sequence>
<dbReference type="SUPFAM" id="SSF53850">
    <property type="entry name" value="Periplasmic binding protein-like II"/>
    <property type="match status" value="1"/>
</dbReference>
<gene>
    <name evidence="7" type="ORF">JOE66_002189</name>
</gene>
<protein>
    <submittedName>
        <fullName evidence="7">LysR family transcriptional regulator (Chromosome initiation inhibitor)</fullName>
    </submittedName>
</protein>
<keyword evidence="5" id="KW-0804">Transcription</keyword>
<evidence type="ECO:0000256" key="5">
    <source>
        <dbReference type="ARBA" id="ARBA00023163"/>
    </source>
</evidence>
<evidence type="ECO:0000313" key="7">
    <source>
        <dbReference type="EMBL" id="MBM7472555.1"/>
    </source>
</evidence>
<dbReference type="Pfam" id="PF00126">
    <property type="entry name" value="HTH_1"/>
    <property type="match status" value="1"/>
</dbReference>
<dbReference type="InterPro" id="IPR036390">
    <property type="entry name" value="WH_DNA-bd_sf"/>
</dbReference>
<comment type="similarity">
    <text evidence="1">Belongs to the LysR transcriptional regulatory family.</text>
</comment>
<evidence type="ECO:0000256" key="1">
    <source>
        <dbReference type="ARBA" id="ARBA00009437"/>
    </source>
</evidence>
<accession>A0ABS2L639</accession>
<dbReference type="PROSITE" id="PS50931">
    <property type="entry name" value="HTH_LYSR"/>
    <property type="match status" value="1"/>
</dbReference>